<reference evidence="1" key="1">
    <citation type="submission" date="2020-03" db="EMBL/GenBank/DDBJ databases">
        <title>The deep terrestrial virosphere.</title>
        <authorList>
            <person name="Holmfeldt K."/>
            <person name="Nilsson E."/>
            <person name="Simone D."/>
            <person name="Lopez-Fernandez M."/>
            <person name="Wu X."/>
            <person name="de Brujin I."/>
            <person name="Lundin D."/>
            <person name="Andersson A."/>
            <person name="Bertilsson S."/>
            <person name="Dopson M."/>
        </authorList>
    </citation>
    <scope>NUCLEOTIDE SEQUENCE</scope>
    <source>
        <strain evidence="1">MM415A06202</strain>
    </source>
</reference>
<proteinExistence type="predicted"/>
<organism evidence="1">
    <name type="scientific">viral metagenome</name>
    <dbReference type="NCBI Taxonomy" id="1070528"/>
    <lineage>
        <taxon>unclassified sequences</taxon>
        <taxon>metagenomes</taxon>
        <taxon>organismal metagenomes</taxon>
    </lineage>
</organism>
<protein>
    <submittedName>
        <fullName evidence="1">Uncharacterized protein</fullName>
    </submittedName>
</protein>
<sequence>MEMAEVRQHFWSQTRRIKAGNISRKGCVSADLAMVGREFVVSVSTDDLTMSSWLSSNGYKKTRISEKVVRYRKLSS</sequence>
<dbReference type="AlphaFoldDB" id="A0A6M3JF96"/>
<gene>
    <name evidence="1" type="ORF">MM415A06202_0008</name>
</gene>
<accession>A0A6M3JF96</accession>
<dbReference type="EMBL" id="MT141627">
    <property type="protein sequence ID" value="QJA68553.1"/>
    <property type="molecule type" value="Genomic_DNA"/>
</dbReference>
<evidence type="ECO:0000313" key="1">
    <source>
        <dbReference type="EMBL" id="QJA68553.1"/>
    </source>
</evidence>
<name>A0A6M3JF96_9ZZZZ</name>